<evidence type="ECO:0000256" key="1">
    <source>
        <dbReference type="SAM" id="SignalP"/>
    </source>
</evidence>
<dbReference type="InterPro" id="IPR032109">
    <property type="entry name" value="Big_3_5"/>
</dbReference>
<feature type="signal peptide" evidence="1">
    <location>
        <begin position="1"/>
        <end position="21"/>
    </location>
</feature>
<sequence>MPRLFKGALALGVSGALVLSAAPAAMSADHHDGHAHVADAYTLELLSPTNDGVTASALGINETGDVVGITRPTSSAQPQRTVLWERHGDHFHAHELANLEGSNFSRGFDINSDRVIVGEAFNSGGSSIPIRWGRDRLPLHESGLSENGRGILNDVNDAGDAVGTADSKALVLRSGGAVSELAAPALDAGVTVKRSAAARISETGVVGGTATLVVPHGDHTHDESHVVVWSASGEGRVLAQLEGSSTPSIADVEDDGSAVGKAKMGSADIAVSWDAEGQPTQLPLEASTEFPHGVASAATSDGLIVGGVTKFAGNSSFGGAAVAWDAHGPVDLNTRVGDKPAEVNLLAANDVNEQGQIVGSATVNGAARGFVLTPVPEPSLTLAPISHHYHSGSPIAFSLTADPAPAAGDAIVWEWKWPGTEHWSVIPGASGLTHTLTAEQALHGVEVRATLNPASGGAPRIAEPARIDIDDHGHGPVRKVTIAGLAAHYHSDDPIELTATVEPASIVDRWEWLVQRVGQDEAQPVAGQNGSALALSADPALDGAEVFARLLLPNGTEYARSEPVTVSVDDHHAHAAATTTRVALKPGKLRYGSGTVATVTVRSEQGSPSGRVTVRAGGKNYTGTLRNGTARIPLTRALQPGKRIVTAAYGGNERFEASTAKAGLRVLKAKPKVSVKLSKPRIKTSQRARATVSVRIPGAAKARPSGTVVVLDGKKRIASKRLSVAANGKVSVRLPELKSGTRKIRVRILSTPRQESATSGARTLRVVR</sequence>
<dbReference type="Proteomes" id="UP000664382">
    <property type="component" value="Unassembled WGS sequence"/>
</dbReference>
<comment type="caution">
    <text evidence="3">The sequence shown here is derived from an EMBL/GenBank/DDBJ whole genome shotgun (WGS) entry which is preliminary data.</text>
</comment>
<dbReference type="InterPro" id="IPR013783">
    <property type="entry name" value="Ig-like_fold"/>
</dbReference>
<dbReference type="AlphaFoldDB" id="A0A939SBC1"/>
<evidence type="ECO:0000259" key="2">
    <source>
        <dbReference type="Pfam" id="PF16640"/>
    </source>
</evidence>
<dbReference type="EMBL" id="JAGDYM010000015">
    <property type="protein sequence ID" value="MBO1902847.1"/>
    <property type="molecule type" value="Genomic_DNA"/>
</dbReference>
<protein>
    <submittedName>
        <fullName evidence="3">Ig-like domain repeat protein</fullName>
    </submittedName>
</protein>
<evidence type="ECO:0000313" key="4">
    <source>
        <dbReference type="Proteomes" id="UP000664382"/>
    </source>
</evidence>
<dbReference type="RefSeq" id="WP_208098610.1">
    <property type="nucleotide sequence ID" value="NZ_JAGDYM010000015.1"/>
</dbReference>
<accession>A0A939SBC1</accession>
<name>A0A939SBC1_9MICO</name>
<organism evidence="3 4">
    <name type="scientific">Leucobacter weissii</name>
    <dbReference type="NCBI Taxonomy" id="1983706"/>
    <lineage>
        <taxon>Bacteria</taxon>
        <taxon>Bacillati</taxon>
        <taxon>Actinomycetota</taxon>
        <taxon>Actinomycetes</taxon>
        <taxon>Micrococcales</taxon>
        <taxon>Microbacteriaceae</taxon>
        <taxon>Leucobacter</taxon>
    </lineage>
</organism>
<evidence type="ECO:0000313" key="3">
    <source>
        <dbReference type="EMBL" id="MBO1902847.1"/>
    </source>
</evidence>
<keyword evidence="4" id="KW-1185">Reference proteome</keyword>
<feature type="chain" id="PRO_5039094531" evidence="1">
    <location>
        <begin position="22"/>
        <end position="768"/>
    </location>
</feature>
<dbReference type="Pfam" id="PF16640">
    <property type="entry name" value="Big_3_5"/>
    <property type="match status" value="1"/>
</dbReference>
<dbReference type="Gene3D" id="2.60.40.10">
    <property type="entry name" value="Immunoglobulins"/>
    <property type="match status" value="1"/>
</dbReference>
<keyword evidence="1" id="KW-0732">Signal</keyword>
<reference evidence="3" key="1">
    <citation type="submission" date="2021-03" db="EMBL/GenBank/DDBJ databases">
        <title>Leucobacter chromiisoli sp. nov., isolated from chromium-containing soil of chemical plant.</title>
        <authorList>
            <person name="Xu Z."/>
        </authorList>
    </citation>
    <scope>NUCLEOTIDE SEQUENCE</scope>
    <source>
        <strain evidence="3">S27</strain>
    </source>
</reference>
<gene>
    <name evidence="3" type="ORF">J4H92_12915</name>
</gene>
<proteinExistence type="predicted"/>
<dbReference type="GO" id="GO:0005975">
    <property type="term" value="P:carbohydrate metabolic process"/>
    <property type="evidence" value="ECO:0007669"/>
    <property type="project" value="UniProtKB-ARBA"/>
</dbReference>
<feature type="domain" description="Bacterial Ig-like" evidence="2">
    <location>
        <begin position="585"/>
        <end position="661"/>
    </location>
</feature>